<dbReference type="Gene3D" id="3.30.420.10">
    <property type="entry name" value="Ribonuclease H-like superfamily/Ribonuclease H"/>
    <property type="match status" value="1"/>
</dbReference>
<organism evidence="2">
    <name type="scientific">Accumulibacter regalis</name>
    <dbReference type="NCBI Taxonomy" id="522306"/>
    <lineage>
        <taxon>Bacteria</taxon>
        <taxon>Pseudomonadati</taxon>
        <taxon>Pseudomonadota</taxon>
        <taxon>Betaproteobacteria</taxon>
        <taxon>Candidatus Accumulibacter</taxon>
    </lineage>
</organism>
<dbReference type="OrthoDB" id="5497329at2"/>
<dbReference type="STRING" id="522306.CAP2UW1_3753"/>
<feature type="domain" description="Exonuclease" evidence="1">
    <location>
        <begin position="45"/>
        <end position="213"/>
    </location>
</feature>
<dbReference type="GO" id="GO:0003676">
    <property type="term" value="F:nucleic acid binding"/>
    <property type="evidence" value="ECO:0007669"/>
    <property type="project" value="InterPro"/>
</dbReference>
<gene>
    <name evidence="2" type="ordered locus">CAP2UW1_3753</name>
</gene>
<keyword evidence="2" id="KW-0540">Nuclease</keyword>
<dbReference type="GO" id="GO:0004527">
    <property type="term" value="F:exonuclease activity"/>
    <property type="evidence" value="ECO:0007669"/>
    <property type="project" value="UniProtKB-KW"/>
</dbReference>
<reference evidence="2" key="1">
    <citation type="submission" date="2009-08" db="EMBL/GenBank/DDBJ databases">
        <authorList>
            <consortium name="US DOE Joint Genome Institute"/>
            <person name="Lucas S."/>
            <person name="Copeland A."/>
            <person name="Lapidus A."/>
            <person name="Glavina del Rio T."/>
            <person name="Dalin E."/>
            <person name="Tice H."/>
            <person name="Bruce D."/>
            <person name="Barry K."/>
            <person name="Pitluck S."/>
            <person name="Lowry S."/>
            <person name="Larimer F."/>
            <person name="Land M."/>
            <person name="Hauser L."/>
            <person name="Kyrpides N."/>
            <person name="Ivanova N."/>
            <person name="McMahon K.D."/>
            <person name="Hugenholtz P."/>
        </authorList>
    </citation>
    <scope>NUCLEOTIDE SEQUENCE</scope>
    <source>
        <strain evidence="2">UW-1</strain>
    </source>
</reference>
<keyword evidence="2" id="KW-0269">Exonuclease</keyword>
<reference evidence="2" key="2">
    <citation type="submission" date="2009-09" db="EMBL/GenBank/DDBJ databases">
        <title>Complete sequence of chromosome of Candidatus Accumulibacter phosphatis clade IIA str. UW-1.</title>
        <authorList>
            <consortium name="US DOE Joint Genome Institute"/>
            <person name="Martin H.G."/>
            <person name="Ivanova N."/>
            <person name="Kunin V."/>
            <person name="Warnecke F."/>
            <person name="Barry K."/>
            <person name="He S."/>
            <person name="Salamov A."/>
            <person name="Szeto E."/>
            <person name="Dalin E."/>
            <person name="Pangilinan J.L."/>
            <person name="Lapidus A."/>
            <person name="Lowry S."/>
            <person name="Kyrpides N.C."/>
            <person name="McMahon K.D."/>
            <person name="Hugenholtz P."/>
        </authorList>
    </citation>
    <scope>NUCLEOTIDE SEQUENCE [LARGE SCALE GENOMIC DNA]</scope>
    <source>
        <strain evidence="2">UW-1</strain>
    </source>
</reference>
<proteinExistence type="predicted"/>
<evidence type="ECO:0000313" key="2">
    <source>
        <dbReference type="EMBL" id="ACV37003.1"/>
    </source>
</evidence>
<dbReference type="SMART" id="SM00479">
    <property type="entry name" value="EXOIII"/>
    <property type="match status" value="1"/>
</dbReference>
<dbReference type="CDD" id="cd06127">
    <property type="entry name" value="DEDDh"/>
    <property type="match status" value="1"/>
</dbReference>
<keyword evidence="2" id="KW-0378">Hydrolase</keyword>
<dbReference type="Pfam" id="PF00929">
    <property type="entry name" value="RNase_T"/>
    <property type="match status" value="1"/>
</dbReference>
<dbReference type="AlphaFoldDB" id="C7RL54"/>
<dbReference type="InterPro" id="IPR036397">
    <property type="entry name" value="RNaseH_sf"/>
</dbReference>
<evidence type="ECO:0000259" key="1">
    <source>
        <dbReference type="SMART" id="SM00479"/>
    </source>
</evidence>
<dbReference type="SUPFAM" id="SSF53098">
    <property type="entry name" value="Ribonuclease H-like"/>
    <property type="match status" value="1"/>
</dbReference>
<dbReference type="InterPro" id="IPR012337">
    <property type="entry name" value="RNaseH-like_sf"/>
</dbReference>
<dbReference type="EMBL" id="CP001715">
    <property type="protein sequence ID" value="ACV37003.1"/>
    <property type="molecule type" value="Genomic_DNA"/>
</dbReference>
<accession>C7RL54</accession>
<protein>
    <submittedName>
        <fullName evidence="2">Exonuclease RNase T and DNA polymerase III</fullName>
    </submittedName>
</protein>
<dbReference type="InterPro" id="IPR013520">
    <property type="entry name" value="Ribonucl_H"/>
</dbReference>
<dbReference type="HOGENOM" id="CLU_047806_7_0_4"/>
<sequence length="236" mass="25840">MAWYSRLFTAQEGRKPGLTTSQQQSIDAWHELPAADLRRSHYRTRYVVVDVETTVIGGDADRLVSLGALAVVDGLIDFKDVFQACLANESADGEAASDGRPQIETARIAAVDAMLAFLRFAGKAPLISFHASFAAQQVDRAMGECLGVALRQPWIDLAWVMSDLFRDVGDDSQGGLDGWLAHFDIESIKRHDVVSDAYATAKLLQITIARAARKGFDSPSSLLDLEKARRHLHQSG</sequence>
<dbReference type="GO" id="GO:0006259">
    <property type="term" value="P:DNA metabolic process"/>
    <property type="evidence" value="ECO:0007669"/>
    <property type="project" value="UniProtKB-ARBA"/>
</dbReference>
<name>C7RL54_ACCRE</name>
<dbReference type="KEGG" id="app:CAP2UW1_3753"/>
<dbReference type="eggNOG" id="COG0847">
    <property type="taxonomic scope" value="Bacteria"/>
</dbReference>